<evidence type="ECO:0000313" key="1">
    <source>
        <dbReference type="EMBL" id="KAK9501561.1"/>
    </source>
</evidence>
<accession>A0AAW1CRR7</accession>
<sequence>MKTQNHVRRMKIQKNIRLDENKKDTNNEEEEKDLNKTEVYKVVNKKTKKMNKNTVNKVGHSNAQTRSFNMKRKEFPKVIQKDDSLQDFINCFDSLKSRIATDEKDFHNFDPVPLEQHLSKSVPSDNCEIKCVADSLLFYSCNLKNLSEV</sequence>
<dbReference type="EMBL" id="JAPXFL010000009">
    <property type="protein sequence ID" value="KAK9501561.1"/>
    <property type="molecule type" value="Genomic_DNA"/>
</dbReference>
<comment type="caution">
    <text evidence="1">The sequence shown here is derived from an EMBL/GenBank/DDBJ whole genome shotgun (WGS) entry which is preliminary data.</text>
</comment>
<organism evidence="1 2">
    <name type="scientific">Rhynocoris fuscipes</name>
    <dbReference type="NCBI Taxonomy" id="488301"/>
    <lineage>
        <taxon>Eukaryota</taxon>
        <taxon>Metazoa</taxon>
        <taxon>Ecdysozoa</taxon>
        <taxon>Arthropoda</taxon>
        <taxon>Hexapoda</taxon>
        <taxon>Insecta</taxon>
        <taxon>Pterygota</taxon>
        <taxon>Neoptera</taxon>
        <taxon>Paraneoptera</taxon>
        <taxon>Hemiptera</taxon>
        <taxon>Heteroptera</taxon>
        <taxon>Panheteroptera</taxon>
        <taxon>Cimicomorpha</taxon>
        <taxon>Reduviidae</taxon>
        <taxon>Harpactorinae</taxon>
        <taxon>Harpactorini</taxon>
        <taxon>Rhynocoris</taxon>
    </lineage>
</organism>
<dbReference type="Proteomes" id="UP001461498">
    <property type="component" value="Unassembled WGS sequence"/>
</dbReference>
<protein>
    <submittedName>
        <fullName evidence="1">Uncharacterized protein</fullName>
    </submittedName>
</protein>
<dbReference type="AlphaFoldDB" id="A0AAW1CRR7"/>
<name>A0AAW1CRR7_9HEMI</name>
<proteinExistence type="predicted"/>
<gene>
    <name evidence="1" type="ORF">O3M35_012264</name>
</gene>
<keyword evidence="2" id="KW-1185">Reference proteome</keyword>
<evidence type="ECO:0000313" key="2">
    <source>
        <dbReference type="Proteomes" id="UP001461498"/>
    </source>
</evidence>
<reference evidence="1 2" key="1">
    <citation type="submission" date="2022-12" db="EMBL/GenBank/DDBJ databases">
        <title>Chromosome-level genome assembly of true bugs.</title>
        <authorList>
            <person name="Ma L."/>
            <person name="Li H."/>
        </authorList>
    </citation>
    <scope>NUCLEOTIDE SEQUENCE [LARGE SCALE GENOMIC DNA]</scope>
    <source>
        <strain evidence="1">Lab_2022b</strain>
    </source>
</reference>